<evidence type="ECO:0000256" key="1">
    <source>
        <dbReference type="ARBA" id="ARBA00004123"/>
    </source>
</evidence>
<dbReference type="Pfam" id="PF13912">
    <property type="entry name" value="zf-C2H2_6"/>
    <property type="match status" value="1"/>
</dbReference>
<dbReference type="PROSITE" id="PS51915">
    <property type="entry name" value="ZAD"/>
    <property type="match status" value="1"/>
</dbReference>
<dbReference type="PROSITE" id="PS00028">
    <property type="entry name" value="ZINC_FINGER_C2H2_1"/>
    <property type="match status" value="9"/>
</dbReference>
<evidence type="ECO:0000256" key="7">
    <source>
        <dbReference type="PROSITE-ProRule" id="PRU00042"/>
    </source>
</evidence>
<feature type="binding site" evidence="8">
    <location>
        <position position="58"/>
    </location>
    <ligand>
        <name>Zn(2+)</name>
        <dbReference type="ChEBI" id="CHEBI:29105"/>
    </ligand>
</feature>
<evidence type="ECO:0000313" key="12">
    <source>
        <dbReference type="EnsemblMetazoa" id="AALFPA23_023884.P35597"/>
    </source>
</evidence>
<evidence type="ECO:0000256" key="9">
    <source>
        <dbReference type="SAM" id="MobiDB-lite"/>
    </source>
</evidence>
<evidence type="ECO:0000256" key="2">
    <source>
        <dbReference type="ARBA" id="ARBA00022723"/>
    </source>
</evidence>
<evidence type="ECO:0000256" key="5">
    <source>
        <dbReference type="ARBA" id="ARBA00022833"/>
    </source>
</evidence>
<dbReference type="Pfam" id="PF13894">
    <property type="entry name" value="zf-C2H2_4"/>
    <property type="match status" value="1"/>
</dbReference>
<dbReference type="PROSITE" id="PS50157">
    <property type="entry name" value="ZINC_FINGER_C2H2_2"/>
    <property type="match status" value="7"/>
</dbReference>
<organism evidence="12 13">
    <name type="scientific">Aedes albopictus</name>
    <name type="common">Asian tiger mosquito</name>
    <name type="synonym">Stegomyia albopicta</name>
    <dbReference type="NCBI Taxonomy" id="7160"/>
    <lineage>
        <taxon>Eukaryota</taxon>
        <taxon>Metazoa</taxon>
        <taxon>Ecdysozoa</taxon>
        <taxon>Arthropoda</taxon>
        <taxon>Hexapoda</taxon>
        <taxon>Insecta</taxon>
        <taxon>Pterygota</taxon>
        <taxon>Neoptera</taxon>
        <taxon>Endopterygota</taxon>
        <taxon>Diptera</taxon>
        <taxon>Nematocera</taxon>
        <taxon>Culicoidea</taxon>
        <taxon>Culicidae</taxon>
        <taxon>Culicinae</taxon>
        <taxon>Aedini</taxon>
        <taxon>Aedes</taxon>
        <taxon>Stegomyia</taxon>
    </lineage>
</organism>
<feature type="domain" description="C2H2-type" evidence="10">
    <location>
        <begin position="468"/>
        <end position="495"/>
    </location>
</feature>
<evidence type="ECO:0000256" key="3">
    <source>
        <dbReference type="ARBA" id="ARBA00022737"/>
    </source>
</evidence>
<feature type="domain" description="ZAD" evidence="11">
    <location>
        <begin position="8"/>
        <end position="82"/>
    </location>
</feature>
<name>A0ABM2A2Q1_AEDAL</name>
<dbReference type="InterPro" id="IPR036236">
    <property type="entry name" value="Znf_C2H2_sf"/>
</dbReference>
<feature type="region of interest" description="Disordered" evidence="9">
    <location>
        <begin position="122"/>
        <end position="178"/>
    </location>
</feature>
<keyword evidence="5 8" id="KW-0862">Zinc</keyword>
<keyword evidence="3" id="KW-0677">Repeat</keyword>
<feature type="binding site" evidence="8">
    <location>
        <position position="10"/>
    </location>
    <ligand>
        <name>Zn(2+)</name>
        <dbReference type="ChEBI" id="CHEBI:29105"/>
    </ligand>
</feature>
<proteinExistence type="predicted"/>
<dbReference type="SUPFAM" id="SSF57716">
    <property type="entry name" value="Glucocorticoid receptor-like (DNA-binding domain)"/>
    <property type="match status" value="1"/>
</dbReference>
<reference evidence="12" key="2">
    <citation type="submission" date="2025-05" db="UniProtKB">
        <authorList>
            <consortium name="EnsemblMetazoa"/>
        </authorList>
    </citation>
    <scope>IDENTIFICATION</scope>
    <source>
        <strain evidence="12">Foshan</strain>
    </source>
</reference>
<dbReference type="Gene3D" id="3.30.160.60">
    <property type="entry name" value="Classic Zinc Finger"/>
    <property type="match status" value="7"/>
</dbReference>
<dbReference type="PANTHER" id="PTHR24381:SF393">
    <property type="entry name" value="CHROMATIN-LINKED ADAPTOR FOR MSL PROTEINS, ISOFORM B"/>
    <property type="match status" value="1"/>
</dbReference>
<keyword evidence="6" id="KW-0539">Nucleus</keyword>
<protein>
    <recommendedName>
        <fullName evidence="14">C2h2-type zn-finger protein</fullName>
    </recommendedName>
</protein>
<dbReference type="SMART" id="SM00355">
    <property type="entry name" value="ZnF_C2H2"/>
    <property type="match status" value="11"/>
</dbReference>
<keyword evidence="4 7" id="KW-0863">Zinc-finger</keyword>
<dbReference type="SMART" id="SM00868">
    <property type="entry name" value="zf-AD"/>
    <property type="match status" value="1"/>
</dbReference>
<dbReference type="InterPro" id="IPR013087">
    <property type="entry name" value="Znf_C2H2_type"/>
</dbReference>
<dbReference type="SUPFAM" id="SSF57667">
    <property type="entry name" value="beta-beta-alpha zinc fingers"/>
    <property type="match status" value="5"/>
</dbReference>
<evidence type="ECO:0000256" key="6">
    <source>
        <dbReference type="ARBA" id="ARBA00023242"/>
    </source>
</evidence>
<feature type="binding site" evidence="8">
    <location>
        <position position="55"/>
    </location>
    <ligand>
        <name>Zn(2+)</name>
        <dbReference type="ChEBI" id="CHEBI:29105"/>
    </ligand>
</feature>
<dbReference type="InterPro" id="IPR012934">
    <property type="entry name" value="Znf_AD"/>
</dbReference>
<evidence type="ECO:0000256" key="8">
    <source>
        <dbReference type="PROSITE-ProRule" id="PRU01263"/>
    </source>
</evidence>
<feature type="domain" description="C2H2-type" evidence="10">
    <location>
        <begin position="354"/>
        <end position="381"/>
    </location>
</feature>
<dbReference type="GeneID" id="109398663"/>
<sequence>MSSNFNPNSCRICFDASLTIASLTDIVDGHSLADMLKYCVNLEMDKNDGLPYQCCTKCKQDLIVAYHMVIRCHQSDVKFRALMLEAKVNERLPTANDLVPLVTEDDIKIELDVDDDKVIYAEPLQDLNPDKTSKTQETVHTENDKSDIGSDDDNIEDDSSNDESEDNNSQDDEKPLKDEKIKTPQRCCRCKIKLTSMEAIRKHSEEVHFSQRCTESKKISSKPFECDICFKRLTTKKALRRHKLSIFVENKFQCDECQLSFKLERTLMHHKDSHRNIVQPYVRPQGKLPRCCACFKQFDDDDLLRKHADKAHPASSISSENPKRPFPCDLCHRQYKNLIVLREHQAKPYRLKQFQCATCGRTFKEKCYLTDHERTHQEEQAFTCPVCSKSFAMKLSYRRHVKTHSPGEDRFRCEVCGKGFKARTLLKRHSITHNPQHRPIQCTLCPATFAWKTCLQSHMKMHTGEKPHKCNQCGAAYAFSTDLKRHIMAHSGIKPYVCTICGRGYPRQDYLRKHMASHGNQEQGTSK</sequence>
<keyword evidence="2 8" id="KW-0479">Metal-binding</keyword>
<feature type="binding site" evidence="8">
    <location>
        <position position="13"/>
    </location>
    <ligand>
        <name>Zn(2+)</name>
        <dbReference type="ChEBI" id="CHEBI:29105"/>
    </ligand>
</feature>
<feature type="domain" description="C2H2-type" evidence="10">
    <location>
        <begin position="382"/>
        <end position="409"/>
    </location>
</feature>
<evidence type="ECO:0000256" key="4">
    <source>
        <dbReference type="ARBA" id="ARBA00022771"/>
    </source>
</evidence>
<feature type="domain" description="C2H2-type" evidence="10">
    <location>
        <begin position="440"/>
        <end position="467"/>
    </location>
</feature>
<dbReference type="Proteomes" id="UP000069940">
    <property type="component" value="Unassembled WGS sequence"/>
</dbReference>
<evidence type="ECO:0008006" key="14">
    <source>
        <dbReference type="Google" id="ProtNLM"/>
    </source>
</evidence>
<feature type="domain" description="C2H2-type" evidence="10">
    <location>
        <begin position="252"/>
        <end position="274"/>
    </location>
</feature>
<dbReference type="EnsemblMetazoa" id="AALFPA23_023884.R35597">
    <property type="protein sequence ID" value="AALFPA23_023884.P35597"/>
    <property type="gene ID" value="AALFPA23_023884"/>
</dbReference>
<keyword evidence="13" id="KW-1185">Reference proteome</keyword>
<dbReference type="Pfam" id="PF00096">
    <property type="entry name" value="zf-C2H2"/>
    <property type="match status" value="4"/>
</dbReference>
<feature type="compositionally biased region" description="Acidic residues" evidence="9">
    <location>
        <begin position="149"/>
        <end position="170"/>
    </location>
</feature>
<dbReference type="PANTHER" id="PTHR24381">
    <property type="entry name" value="ZINC FINGER PROTEIN"/>
    <property type="match status" value="1"/>
</dbReference>
<dbReference type="Pfam" id="PF07776">
    <property type="entry name" value="zf-AD"/>
    <property type="match status" value="1"/>
</dbReference>
<comment type="subcellular location">
    <subcellularLocation>
        <location evidence="1">Nucleus</location>
    </subcellularLocation>
</comment>
<evidence type="ECO:0000259" key="10">
    <source>
        <dbReference type="PROSITE" id="PS50157"/>
    </source>
</evidence>
<evidence type="ECO:0000313" key="13">
    <source>
        <dbReference type="Proteomes" id="UP000069940"/>
    </source>
</evidence>
<accession>A0ABM2A2Q1</accession>
<feature type="compositionally biased region" description="Basic and acidic residues" evidence="9">
    <location>
        <begin position="128"/>
        <end position="148"/>
    </location>
</feature>
<reference evidence="13" key="1">
    <citation type="journal article" date="2015" name="Proc. Natl. Acad. Sci. U.S.A.">
        <title>Genome sequence of the Asian Tiger mosquito, Aedes albopictus, reveals insights into its biology, genetics, and evolution.</title>
        <authorList>
            <person name="Chen X.G."/>
            <person name="Jiang X."/>
            <person name="Gu J."/>
            <person name="Xu M."/>
            <person name="Wu Y."/>
            <person name="Deng Y."/>
            <person name="Zhang C."/>
            <person name="Bonizzoni M."/>
            <person name="Dermauw W."/>
            <person name="Vontas J."/>
            <person name="Armbruster P."/>
            <person name="Huang X."/>
            <person name="Yang Y."/>
            <person name="Zhang H."/>
            <person name="He W."/>
            <person name="Peng H."/>
            <person name="Liu Y."/>
            <person name="Wu K."/>
            <person name="Chen J."/>
            <person name="Lirakis M."/>
            <person name="Topalis P."/>
            <person name="Van Leeuwen T."/>
            <person name="Hall A.B."/>
            <person name="Jiang X."/>
            <person name="Thorpe C."/>
            <person name="Mueller R.L."/>
            <person name="Sun C."/>
            <person name="Waterhouse R.M."/>
            <person name="Yan G."/>
            <person name="Tu Z.J."/>
            <person name="Fang X."/>
            <person name="James A.A."/>
        </authorList>
    </citation>
    <scope>NUCLEOTIDE SEQUENCE [LARGE SCALE GENOMIC DNA]</scope>
    <source>
        <strain evidence="13">Foshan</strain>
    </source>
</reference>
<feature type="domain" description="C2H2-type" evidence="10">
    <location>
        <begin position="496"/>
        <end position="523"/>
    </location>
</feature>
<evidence type="ECO:0000259" key="11">
    <source>
        <dbReference type="PROSITE" id="PS51915"/>
    </source>
</evidence>
<feature type="domain" description="C2H2-type" evidence="10">
    <location>
        <begin position="411"/>
        <end position="438"/>
    </location>
</feature>
<dbReference type="RefSeq" id="XP_019526593.3">
    <property type="nucleotide sequence ID" value="XM_019671048.3"/>
</dbReference>